<dbReference type="InterPro" id="IPR002347">
    <property type="entry name" value="SDR_fam"/>
</dbReference>
<sequence length="313" mass="33607">MEHPVSGPFWVLASRRRRGDGGEGRDRVMLSAIAPTTHMSLPSHPRAVITGAGTGLGRALCEELARRRARVLVTDINAASAEETALRVTRAGGEAHVHVCDVTEPAQVEAMADAAERLLGGVDLLVNNAGVVSAGPVGELSLSEWKRVLDINLWGVIHGCHVFVPRMRRQGSGHILNIASAAGLVYVPDLAAYNVSKAGVVALSETLHAELRATGIGVTVACPSFFRTQIASSGAYANDTLRTLAVGMMDAARMGPEVVARRLLKAVDARSLYTVPMADARWGWRLRRMSPSLFLRAVAAMDRSARAWLLRRR</sequence>
<comment type="caution">
    <text evidence="6">The sequence shown here is derived from an EMBL/GenBank/DDBJ whole genome shotgun (WGS) entry which is preliminary data.</text>
</comment>
<accession>A0ABY0MLH2</accession>
<dbReference type="SMART" id="SM00822">
    <property type="entry name" value="PKS_KR"/>
    <property type="match status" value="1"/>
</dbReference>
<dbReference type="InterPro" id="IPR036291">
    <property type="entry name" value="NAD(P)-bd_dom_sf"/>
</dbReference>
<keyword evidence="2" id="KW-0521">NADP</keyword>
<dbReference type="InterPro" id="IPR057326">
    <property type="entry name" value="KR_dom"/>
</dbReference>
<dbReference type="Gene3D" id="3.40.50.720">
    <property type="entry name" value="NAD(P)-binding Rossmann-like Domain"/>
    <property type="match status" value="1"/>
</dbReference>
<feature type="domain" description="Ketoreductase" evidence="5">
    <location>
        <begin position="47"/>
        <end position="229"/>
    </location>
</feature>
<evidence type="ECO:0000256" key="2">
    <source>
        <dbReference type="ARBA" id="ARBA00022857"/>
    </source>
</evidence>
<name>A0ABY0MLH2_9BACT</name>
<evidence type="ECO:0000256" key="4">
    <source>
        <dbReference type="RuleBase" id="RU000363"/>
    </source>
</evidence>
<keyword evidence="3" id="KW-0560">Oxidoreductase</keyword>
<evidence type="ECO:0000313" key="6">
    <source>
        <dbReference type="EMBL" id="SDD51842.1"/>
    </source>
</evidence>
<dbReference type="PRINTS" id="PR00080">
    <property type="entry name" value="SDRFAMILY"/>
</dbReference>
<dbReference type="CDD" id="cd05233">
    <property type="entry name" value="SDR_c"/>
    <property type="match status" value="1"/>
</dbReference>
<dbReference type="SUPFAM" id="SSF51735">
    <property type="entry name" value="NAD(P)-binding Rossmann-fold domains"/>
    <property type="match status" value="1"/>
</dbReference>
<dbReference type="PANTHER" id="PTHR43391:SF14">
    <property type="entry name" value="DEHYDROGENASE_REDUCTASE SDR FAMILY PROTEIN 7-LIKE"/>
    <property type="match status" value="1"/>
</dbReference>
<comment type="similarity">
    <text evidence="1 4">Belongs to the short-chain dehydrogenases/reductases (SDR) family.</text>
</comment>
<keyword evidence="7" id="KW-1185">Reference proteome</keyword>
<evidence type="ECO:0000256" key="1">
    <source>
        <dbReference type="ARBA" id="ARBA00006484"/>
    </source>
</evidence>
<dbReference type="Pfam" id="PF00106">
    <property type="entry name" value="adh_short"/>
    <property type="match status" value="1"/>
</dbReference>
<reference evidence="6 7" key="1">
    <citation type="submission" date="2016-10" db="EMBL/GenBank/DDBJ databases">
        <authorList>
            <person name="Varghese N."/>
            <person name="Submissions S."/>
        </authorList>
    </citation>
    <scope>NUCLEOTIDE SEQUENCE [LARGE SCALE GENOMIC DNA]</scope>
    <source>
        <strain evidence="6 7">DSM 2260</strain>
    </source>
</reference>
<protein>
    <submittedName>
        <fullName evidence="6">Short-chain dehydrogenase</fullName>
    </submittedName>
</protein>
<dbReference type="EMBL" id="FNAJ01000001">
    <property type="protein sequence ID" value="SDD51842.1"/>
    <property type="molecule type" value="Genomic_DNA"/>
</dbReference>
<evidence type="ECO:0000259" key="5">
    <source>
        <dbReference type="SMART" id="SM00822"/>
    </source>
</evidence>
<dbReference type="PRINTS" id="PR00081">
    <property type="entry name" value="GDHRDH"/>
</dbReference>
<dbReference type="InterPro" id="IPR020904">
    <property type="entry name" value="Sc_DH/Rdtase_CS"/>
</dbReference>
<proteinExistence type="inferred from homology"/>
<evidence type="ECO:0000313" key="7">
    <source>
        <dbReference type="Proteomes" id="UP000198717"/>
    </source>
</evidence>
<organism evidence="6 7">
    <name type="scientific">Myxococcus virescens</name>
    <dbReference type="NCBI Taxonomy" id="83456"/>
    <lineage>
        <taxon>Bacteria</taxon>
        <taxon>Pseudomonadati</taxon>
        <taxon>Myxococcota</taxon>
        <taxon>Myxococcia</taxon>
        <taxon>Myxococcales</taxon>
        <taxon>Cystobacterineae</taxon>
        <taxon>Myxococcaceae</taxon>
        <taxon>Myxococcus</taxon>
    </lineage>
</organism>
<evidence type="ECO:0000256" key="3">
    <source>
        <dbReference type="ARBA" id="ARBA00023002"/>
    </source>
</evidence>
<dbReference type="PANTHER" id="PTHR43391">
    <property type="entry name" value="RETINOL DEHYDROGENASE-RELATED"/>
    <property type="match status" value="1"/>
</dbReference>
<dbReference type="Proteomes" id="UP000198717">
    <property type="component" value="Unassembled WGS sequence"/>
</dbReference>
<dbReference type="PROSITE" id="PS00061">
    <property type="entry name" value="ADH_SHORT"/>
    <property type="match status" value="1"/>
</dbReference>
<gene>
    <name evidence="6" type="ORF">SAMN04488504_1011239</name>
</gene>